<gene>
    <name evidence="1" type="ORF">GDO78_003438</name>
</gene>
<dbReference type="AlphaFoldDB" id="A0A8J6ETB8"/>
<accession>A0A8J6ETB8</accession>
<organism evidence="1 2">
    <name type="scientific">Eleutherodactylus coqui</name>
    <name type="common">Puerto Rican coqui</name>
    <dbReference type="NCBI Taxonomy" id="57060"/>
    <lineage>
        <taxon>Eukaryota</taxon>
        <taxon>Metazoa</taxon>
        <taxon>Chordata</taxon>
        <taxon>Craniata</taxon>
        <taxon>Vertebrata</taxon>
        <taxon>Euteleostomi</taxon>
        <taxon>Amphibia</taxon>
        <taxon>Batrachia</taxon>
        <taxon>Anura</taxon>
        <taxon>Neobatrachia</taxon>
        <taxon>Hyloidea</taxon>
        <taxon>Eleutherodactylidae</taxon>
        <taxon>Eleutherodactylinae</taxon>
        <taxon>Eleutherodactylus</taxon>
        <taxon>Eleutherodactylus</taxon>
    </lineage>
</organism>
<sequence length="97" mass="11442">MWKVSDHLLKSAIIQWSRSFIPEKNAKLMRQQSLQFIILFPRKAKSRQNKWPDQILFPLVQKRHNYKIRTGGLLSNSIQCTEQQLPALTLGEQGRRK</sequence>
<protein>
    <submittedName>
        <fullName evidence="1">Uncharacterized protein</fullName>
    </submittedName>
</protein>
<dbReference type="EMBL" id="WNTK01000012">
    <property type="protein sequence ID" value="KAG9474969.1"/>
    <property type="molecule type" value="Genomic_DNA"/>
</dbReference>
<reference evidence="1" key="1">
    <citation type="thesis" date="2020" institute="ProQuest LLC" country="789 East Eisenhower Parkway, Ann Arbor, MI, USA">
        <title>Comparative Genomics and Chromosome Evolution.</title>
        <authorList>
            <person name="Mudd A.B."/>
        </authorList>
    </citation>
    <scope>NUCLEOTIDE SEQUENCE</scope>
    <source>
        <strain evidence="1">HN-11 Male</strain>
        <tissue evidence="1">Kidney and liver</tissue>
    </source>
</reference>
<proteinExistence type="predicted"/>
<evidence type="ECO:0000313" key="1">
    <source>
        <dbReference type="EMBL" id="KAG9474969.1"/>
    </source>
</evidence>
<keyword evidence="2" id="KW-1185">Reference proteome</keyword>
<evidence type="ECO:0000313" key="2">
    <source>
        <dbReference type="Proteomes" id="UP000770717"/>
    </source>
</evidence>
<dbReference type="Proteomes" id="UP000770717">
    <property type="component" value="Unassembled WGS sequence"/>
</dbReference>
<comment type="caution">
    <text evidence="1">The sequence shown here is derived from an EMBL/GenBank/DDBJ whole genome shotgun (WGS) entry which is preliminary data.</text>
</comment>
<name>A0A8J6ETB8_ELECQ</name>